<reference evidence="2 3" key="1">
    <citation type="submission" date="2021-06" db="EMBL/GenBank/DDBJ databases">
        <authorList>
            <person name="Palmer J.M."/>
        </authorList>
    </citation>
    <scope>NUCLEOTIDE SEQUENCE [LARGE SCALE GENOMIC DNA]</scope>
    <source>
        <strain evidence="2 3">AS_MEX2019</strain>
        <tissue evidence="2">Muscle</tissue>
    </source>
</reference>
<sequence>MILTGEEGVVLLLSGITTSSLGHLHVNRSWGCNPTAPPPSIPLCLSAFLHSAPDSRENQREAAGREKSSSLLPKTNFGRTSLGGFVYRPSAANRGFPLLAFADQNKKLLKSC</sequence>
<protein>
    <submittedName>
        <fullName evidence="2">Uncharacterized protein</fullName>
    </submittedName>
</protein>
<accession>A0ABV0YC64</accession>
<keyword evidence="3" id="KW-1185">Reference proteome</keyword>
<feature type="region of interest" description="Disordered" evidence="1">
    <location>
        <begin position="55"/>
        <end position="75"/>
    </location>
</feature>
<feature type="compositionally biased region" description="Basic and acidic residues" evidence="1">
    <location>
        <begin position="55"/>
        <end position="68"/>
    </location>
</feature>
<dbReference type="EMBL" id="JAHRIP010028907">
    <property type="protein sequence ID" value="MEQ2291242.1"/>
    <property type="molecule type" value="Genomic_DNA"/>
</dbReference>
<name>A0ABV0YC64_9TELE</name>
<evidence type="ECO:0000256" key="1">
    <source>
        <dbReference type="SAM" id="MobiDB-lite"/>
    </source>
</evidence>
<dbReference type="Proteomes" id="UP001469553">
    <property type="component" value="Unassembled WGS sequence"/>
</dbReference>
<evidence type="ECO:0000313" key="2">
    <source>
        <dbReference type="EMBL" id="MEQ2291242.1"/>
    </source>
</evidence>
<organism evidence="2 3">
    <name type="scientific">Ameca splendens</name>
    <dbReference type="NCBI Taxonomy" id="208324"/>
    <lineage>
        <taxon>Eukaryota</taxon>
        <taxon>Metazoa</taxon>
        <taxon>Chordata</taxon>
        <taxon>Craniata</taxon>
        <taxon>Vertebrata</taxon>
        <taxon>Euteleostomi</taxon>
        <taxon>Actinopterygii</taxon>
        <taxon>Neopterygii</taxon>
        <taxon>Teleostei</taxon>
        <taxon>Neoteleostei</taxon>
        <taxon>Acanthomorphata</taxon>
        <taxon>Ovalentaria</taxon>
        <taxon>Atherinomorphae</taxon>
        <taxon>Cyprinodontiformes</taxon>
        <taxon>Goodeidae</taxon>
        <taxon>Ameca</taxon>
    </lineage>
</organism>
<proteinExistence type="predicted"/>
<comment type="caution">
    <text evidence="2">The sequence shown here is derived from an EMBL/GenBank/DDBJ whole genome shotgun (WGS) entry which is preliminary data.</text>
</comment>
<evidence type="ECO:0000313" key="3">
    <source>
        <dbReference type="Proteomes" id="UP001469553"/>
    </source>
</evidence>
<gene>
    <name evidence="2" type="ORF">AMECASPLE_011467</name>
</gene>